<accession>A0A6B2LEF4</accession>
<feature type="compositionally biased region" description="Basic and acidic residues" evidence="3">
    <location>
        <begin position="1"/>
        <end position="11"/>
    </location>
</feature>
<sequence>MTPKVEKEEKKRKPVGRAKMRKKYNTRILNPRNNNGTTMNAQFNQTTKKAKKQQHSSSHQTETQIAIIDPKLNTHFINPQKLQWRSIVPRELVSGNLPNPVYLRPKMLQKLHSYHFHILSHFQDTDRLRGRLKDEMSTKMDRRTEEPGDEQFCDMLYVLFTSRFEGVSYVEAQQYFEAFSRFRGIEGWKGGFMGIVKRAVPLGQLLNWNDAAKSAFGPRSNISEPFKHFLRVLDQDLAHFKALRRHNL</sequence>
<feature type="compositionally biased region" description="Polar residues" evidence="3">
    <location>
        <begin position="27"/>
        <end position="44"/>
    </location>
</feature>
<evidence type="ECO:0000256" key="3">
    <source>
        <dbReference type="SAM" id="MobiDB-lite"/>
    </source>
</evidence>
<keyword evidence="2" id="KW-0687">Ribonucleoprotein</keyword>
<feature type="region of interest" description="Disordered" evidence="3">
    <location>
        <begin position="1"/>
        <end position="63"/>
    </location>
</feature>
<reference evidence="4" key="1">
    <citation type="journal article" date="2020" name="J. Eukaryot. Microbiol.">
        <title>De novo Sequencing, Assembly and Annotation of the Transcriptome for the Free-Living Testate Amoeba Arcella intermedia.</title>
        <authorList>
            <person name="Ribeiro G.M."/>
            <person name="Porfirio-Sousa A.L."/>
            <person name="Maurer-Alcala X.X."/>
            <person name="Katz L.A."/>
            <person name="Lahr D.J.G."/>
        </authorList>
    </citation>
    <scope>NUCLEOTIDE SEQUENCE</scope>
</reference>
<proteinExistence type="predicted"/>
<feature type="compositionally biased region" description="Basic residues" evidence="3">
    <location>
        <begin position="12"/>
        <end position="25"/>
    </location>
</feature>
<evidence type="ECO:0000256" key="1">
    <source>
        <dbReference type="ARBA" id="ARBA00022980"/>
    </source>
</evidence>
<name>A0A6B2LEF4_9EUKA</name>
<dbReference type="GO" id="GO:1990904">
    <property type="term" value="C:ribonucleoprotein complex"/>
    <property type="evidence" value="ECO:0007669"/>
    <property type="project" value="UniProtKB-KW"/>
</dbReference>
<dbReference type="GO" id="GO:0003735">
    <property type="term" value="F:structural constituent of ribosome"/>
    <property type="evidence" value="ECO:0007669"/>
    <property type="project" value="InterPro"/>
</dbReference>
<organism evidence="4">
    <name type="scientific">Arcella intermedia</name>
    <dbReference type="NCBI Taxonomy" id="1963864"/>
    <lineage>
        <taxon>Eukaryota</taxon>
        <taxon>Amoebozoa</taxon>
        <taxon>Tubulinea</taxon>
        <taxon>Elardia</taxon>
        <taxon>Arcellinida</taxon>
        <taxon>Sphaerothecina</taxon>
        <taxon>Arcellidae</taxon>
        <taxon>Arcella</taxon>
    </lineage>
</organism>
<keyword evidence="1" id="KW-0689">Ribosomal protein</keyword>
<evidence type="ECO:0000313" key="4">
    <source>
        <dbReference type="EMBL" id="NDV35384.1"/>
    </source>
</evidence>
<dbReference type="InterPro" id="IPR006846">
    <property type="entry name" value="Ribosomal_eS30"/>
</dbReference>
<dbReference type="GO" id="GO:0005840">
    <property type="term" value="C:ribosome"/>
    <property type="evidence" value="ECO:0007669"/>
    <property type="project" value="UniProtKB-KW"/>
</dbReference>
<dbReference type="GO" id="GO:0006412">
    <property type="term" value="P:translation"/>
    <property type="evidence" value="ECO:0007669"/>
    <property type="project" value="InterPro"/>
</dbReference>
<protein>
    <submittedName>
        <fullName evidence="4">Uncharacterized protein</fullName>
    </submittedName>
</protein>
<dbReference type="EMBL" id="GIBP01006415">
    <property type="protein sequence ID" value="NDV35384.1"/>
    <property type="molecule type" value="Transcribed_RNA"/>
</dbReference>
<dbReference type="AlphaFoldDB" id="A0A6B2LEF4"/>
<dbReference type="Pfam" id="PF04758">
    <property type="entry name" value="Ribosomal_S30"/>
    <property type="match status" value="1"/>
</dbReference>
<evidence type="ECO:0000256" key="2">
    <source>
        <dbReference type="ARBA" id="ARBA00023274"/>
    </source>
</evidence>